<keyword evidence="3" id="KW-1185">Reference proteome</keyword>
<organism evidence="2 3">
    <name type="scientific">Etheostoma spectabile</name>
    <name type="common">orangethroat darter</name>
    <dbReference type="NCBI Taxonomy" id="54343"/>
    <lineage>
        <taxon>Eukaryota</taxon>
        <taxon>Metazoa</taxon>
        <taxon>Chordata</taxon>
        <taxon>Craniata</taxon>
        <taxon>Vertebrata</taxon>
        <taxon>Euteleostomi</taxon>
        <taxon>Actinopterygii</taxon>
        <taxon>Neopterygii</taxon>
        <taxon>Teleostei</taxon>
        <taxon>Neoteleostei</taxon>
        <taxon>Acanthomorphata</taxon>
        <taxon>Eupercaria</taxon>
        <taxon>Perciformes</taxon>
        <taxon>Percoidei</taxon>
        <taxon>Percidae</taxon>
        <taxon>Etheostomatinae</taxon>
        <taxon>Etheostoma</taxon>
    </lineage>
</organism>
<comment type="caution">
    <text evidence="2">The sequence shown here is derived from an EMBL/GenBank/DDBJ whole genome shotgun (WGS) entry which is preliminary data.</text>
</comment>
<evidence type="ECO:0000313" key="3">
    <source>
        <dbReference type="Proteomes" id="UP000327493"/>
    </source>
</evidence>
<sequence>MQTRAKLKSAASRNQAADPPQLLQEDPAPLPLHHRTQSGLQGEEGGGRKTDVVSPYFFSEVPSDSNNYSLPYEL</sequence>
<proteinExistence type="predicted"/>
<accession>A0A5J5DR60</accession>
<evidence type="ECO:0000256" key="1">
    <source>
        <dbReference type="SAM" id="MobiDB-lite"/>
    </source>
</evidence>
<dbReference type="AlphaFoldDB" id="A0A5J5DR60"/>
<feature type="region of interest" description="Disordered" evidence="1">
    <location>
        <begin position="1"/>
        <end position="53"/>
    </location>
</feature>
<reference evidence="2 3" key="1">
    <citation type="submission" date="2019-08" db="EMBL/GenBank/DDBJ databases">
        <title>A chromosome-level genome assembly, high-density linkage maps, and genome scans reveal the genomic architecture of hybrid incompatibilities underlying speciation via character displacement in darters (Percidae: Etheostominae).</title>
        <authorList>
            <person name="Moran R.L."/>
            <person name="Catchen J.M."/>
            <person name="Fuller R.C."/>
        </authorList>
    </citation>
    <scope>NUCLEOTIDE SEQUENCE [LARGE SCALE GENOMIC DNA]</scope>
    <source>
        <strain evidence="2">EspeVRDwgs_2016</strain>
        <tissue evidence="2">Muscle</tissue>
    </source>
</reference>
<dbReference type="EMBL" id="VOFY01000001">
    <property type="protein sequence ID" value="KAA8595741.1"/>
    <property type="molecule type" value="Genomic_DNA"/>
</dbReference>
<name>A0A5J5DR60_9PERO</name>
<gene>
    <name evidence="2" type="ORF">FQN60_011032</name>
</gene>
<dbReference type="Proteomes" id="UP000327493">
    <property type="component" value="Chromosome 1"/>
</dbReference>
<evidence type="ECO:0000313" key="2">
    <source>
        <dbReference type="EMBL" id="KAA8595741.1"/>
    </source>
</evidence>
<protein>
    <submittedName>
        <fullName evidence="2">Uncharacterized protein</fullName>
    </submittedName>
</protein>